<feature type="chain" id="PRO_5046564718" evidence="5">
    <location>
        <begin position="33"/>
        <end position="235"/>
    </location>
</feature>
<feature type="domain" description="CopC" evidence="6">
    <location>
        <begin position="33"/>
        <end position="125"/>
    </location>
</feature>
<keyword evidence="8" id="KW-1185">Reference proteome</keyword>
<name>A0ABY4FW98_9MICO</name>
<evidence type="ECO:0000259" key="6">
    <source>
        <dbReference type="Pfam" id="PF04234"/>
    </source>
</evidence>
<gene>
    <name evidence="7" type="ORF">MUN76_00700</name>
</gene>
<protein>
    <submittedName>
        <fullName evidence="7">Copper resistance protein CopC</fullName>
    </submittedName>
</protein>
<dbReference type="SUPFAM" id="SSF81296">
    <property type="entry name" value="E set domains"/>
    <property type="match status" value="1"/>
</dbReference>
<keyword evidence="4" id="KW-0472">Membrane</keyword>
<feature type="transmembrane region" description="Helical" evidence="4">
    <location>
        <begin position="175"/>
        <end position="199"/>
    </location>
</feature>
<reference evidence="7 8" key="1">
    <citation type="submission" date="2022-04" db="EMBL/GenBank/DDBJ databases">
        <title>Leucobacter sp. isolated from rhizosphere of onion.</title>
        <authorList>
            <person name="Won M."/>
            <person name="Lee C.-M."/>
            <person name="Woen H.-Y."/>
            <person name="Kwon S.-W."/>
        </authorList>
    </citation>
    <scope>NUCLEOTIDE SEQUENCE [LARGE SCALE GENOMIC DNA]</scope>
    <source>
        <strain evidence="7 8">H25R-14</strain>
    </source>
</reference>
<evidence type="ECO:0000256" key="2">
    <source>
        <dbReference type="ARBA" id="ARBA00023008"/>
    </source>
</evidence>
<organism evidence="7 8">
    <name type="scientific">Leucobacter rhizosphaerae</name>
    <dbReference type="NCBI Taxonomy" id="2932245"/>
    <lineage>
        <taxon>Bacteria</taxon>
        <taxon>Bacillati</taxon>
        <taxon>Actinomycetota</taxon>
        <taxon>Actinomycetes</taxon>
        <taxon>Micrococcales</taxon>
        <taxon>Microbacteriaceae</taxon>
        <taxon>Leucobacter</taxon>
    </lineage>
</organism>
<feature type="region of interest" description="Disordered" evidence="3">
    <location>
        <begin position="205"/>
        <end position="235"/>
    </location>
</feature>
<dbReference type="EMBL" id="CP095043">
    <property type="protein sequence ID" value="UOQ60542.1"/>
    <property type="molecule type" value="Genomic_DNA"/>
</dbReference>
<dbReference type="InterPro" id="IPR014756">
    <property type="entry name" value="Ig_E-set"/>
</dbReference>
<keyword evidence="2" id="KW-0186">Copper</keyword>
<dbReference type="RefSeq" id="WP_244686267.1">
    <property type="nucleotide sequence ID" value="NZ_CP095043.1"/>
</dbReference>
<dbReference type="Proteomes" id="UP000831775">
    <property type="component" value="Chromosome"/>
</dbReference>
<evidence type="ECO:0000256" key="4">
    <source>
        <dbReference type="SAM" id="Phobius"/>
    </source>
</evidence>
<proteinExistence type="predicted"/>
<keyword evidence="4" id="KW-1133">Transmembrane helix</keyword>
<feature type="compositionally biased region" description="Basic and acidic residues" evidence="3">
    <location>
        <begin position="139"/>
        <end position="163"/>
    </location>
</feature>
<evidence type="ECO:0000256" key="5">
    <source>
        <dbReference type="SAM" id="SignalP"/>
    </source>
</evidence>
<evidence type="ECO:0000256" key="1">
    <source>
        <dbReference type="ARBA" id="ARBA00022729"/>
    </source>
</evidence>
<dbReference type="InterPro" id="IPR007348">
    <property type="entry name" value="CopC_dom"/>
</dbReference>
<evidence type="ECO:0000313" key="8">
    <source>
        <dbReference type="Proteomes" id="UP000831775"/>
    </source>
</evidence>
<dbReference type="Pfam" id="PF04234">
    <property type="entry name" value="CopC"/>
    <property type="match status" value="1"/>
</dbReference>
<keyword evidence="4" id="KW-0812">Transmembrane</keyword>
<dbReference type="Gene3D" id="2.60.40.1220">
    <property type="match status" value="1"/>
</dbReference>
<accession>A0ABY4FW98</accession>
<sequence>MSRTRTSRLTRLSAAALIAGAATFGIAAPAFAHDELINTELVAGTSDGAVEAIRLTFSNSIIPTGTEIVVTGPDGSAAADGAPVIAGADVTQPLIDDLASGDYDAAWRVVSSDGHPIEGAFAFAVATDGSAAIVEAAPAEDHAEGEEHSHADGEDADHTHADEASESSGSEGLPAGAVVAIIVAAVVAAGGAVTAAVVAQRRRAQALGGNASADPSITGTDVPEAPESTTGEDPR</sequence>
<keyword evidence="1 5" id="KW-0732">Signal</keyword>
<dbReference type="InterPro" id="IPR014755">
    <property type="entry name" value="Cu-Rt/internalin_Ig-like"/>
</dbReference>
<feature type="signal peptide" evidence="5">
    <location>
        <begin position="1"/>
        <end position="32"/>
    </location>
</feature>
<evidence type="ECO:0000313" key="7">
    <source>
        <dbReference type="EMBL" id="UOQ60542.1"/>
    </source>
</evidence>
<evidence type="ECO:0000256" key="3">
    <source>
        <dbReference type="SAM" id="MobiDB-lite"/>
    </source>
</evidence>
<feature type="region of interest" description="Disordered" evidence="3">
    <location>
        <begin position="138"/>
        <end position="171"/>
    </location>
</feature>